<organism evidence="1">
    <name type="scientific">Ixodes ricinus</name>
    <name type="common">Common tick</name>
    <name type="synonym">Acarus ricinus</name>
    <dbReference type="NCBI Taxonomy" id="34613"/>
    <lineage>
        <taxon>Eukaryota</taxon>
        <taxon>Metazoa</taxon>
        <taxon>Ecdysozoa</taxon>
        <taxon>Arthropoda</taxon>
        <taxon>Chelicerata</taxon>
        <taxon>Arachnida</taxon>
        <taxon>Acari</taxon>
        <taxon>Parasitiformes</taxon>
        <taxon>Ixodida</taxon>
        <taxon>Ixodoidea</taxon>
        <taxon>Ixodidae</taxon>
        <taxon>Ixodinae</taxon>
        <taxon>Ixodes</taxon>
    </lineage>
</organism>
<protein>
    <submittedName>
        <fullName evidence="1">Putative salivary lipocalin</fullName>
    </submittedName>
</protein>
<dbReference type="GO" id="GO:0030682">
    <property type="term" value="P:symbiont-mediated perturbation of host defenses"/>
    <property type="evidence" value="ECO:0007669"/>
    <property type="project" value="InterPro"/>
</dbReference>
<dbReference type="Gene3D" id="2.40.128.20">
    <property type="match status" value="1"/>
</dbReference>
<evidence type="ECO:0000313" key="1">
    <source>
        <dbReference type="EMBL" id="JAA69322.1"/>
    </source>
</evidence>
<proteinExistence type="evidence at transcript level"/>
<name>A0A0K8RDS6_IXORI</name>
<dbReference type="InterPro" id="IPR012674">
    <property type="entry name" value="Calycin"/>
</dbReference>
<dbReference type="Pfam" id="PF02098">
    <property type="entry name" value="His_binding"/>
    <property type="match status" value="1"/>
</dbReference>
<dbReference type="InterPro" id="IPR002970">
    <property type="entry name" value="Tick_his-bd"/>
</dbReference>
<dbReference type="EMBL" id="GADI01004486">
    <property type="protein sequence ID" value="JAA69322.1"/>
    <property type="molecule type" value="mRNA"/>
</dbReference>
<sequence length="91" mass="10680">MHVTLNITQLGLFKDFGIYKLIYSDNKKCDILRVTSKQNGYACEMYLHSSALKEGVPRECESIYKYACGKDDSYHHQVYYSYCKLHQQKLN</sequence>
<reference evidence="1" key="1">
    <citation type="submission" date="2012-12" db="EMBL/GenBank/DDBJ databases">
        <title>Identification and characterization of a phenylalanine ammonia-lyase gene family in Isatis indigotica Fort.</title>
        <authorList>
            <person name="Liu Q."/>
            <person name="Chen J."/>
            <person name="Zhou X."/>
            <person name="Di P."/>
            <person name="Xiao Y."/>
            <person name="Xuan H."/>
            <person name="Zhang L."/>
            <person name="Chen W."/>
        </authorList>
    </citation>
    <scope>NUCLEOTIDE SEQUENCE</scope>
    <source>
        <tissue evidence="1">Salivary gland</tissue>
    </source>
</reference>
<dbReference type="SUPFAM" id="SSF50814">
    <property type="entry name" value="Lipocalins"/>
    <property type="match status" value="1"/>
</dbReference>
<dbReference type="AlphaFoldDB" id="A0A0K8RDS6"/>
<accession>A0A0K8RDS6</accession>
<dbReference type="GO" id="GO:0043176">
    <property type="term" value="F:amine binding"/>
    <property type="evidence" value="ECO:0007669"/>
    <property type="project" value="InterPro"/>
</dbReference>